<dbReference type="OrthoDB" id="9764766at2"/>
<dbReference type="Pfam" id="PF06838">
    <property type="entry name" value="Met_gamma_lyase"/>
    <property type="match status" value="1"/>
</dbReference>
<dbReference type="RefSeq" id="WP_058295253.1">
    <property type="nucleotide sequence ID" value="NZ_CAKJVD010000015.1"/>
</dbReference>
<dbReference type="SUPFAM" id="SSF53383">
    <property type="entry name" value="PLP-dependent transferases"/>
    <property type="match status" value="1"/>
</dbReference>
<organism evidence="1 2">
    <name type="scientific">Clostridium neonatale</name>
    <dbReference type="NCBI Taxonomy" id="137838"/>
    <lineage>
        <taxon>Bacteria</taxon>
        <taxon>Bacillati</taxon>
        <taxon>Bacillota</taxon>
        <taxon>Clostridia</taxon>
        <taxon>Eubacteriales</taxon>
        <taxon>Clostridiaceae</taxon>
        <taxon>Clostridium</taxon>
    </lineage>
</organism>
<protein>
    <recommendedName>
        <fullName evidence="3">Methionine gamma-lyase</fullName>
    </recommendedName>
</protein>
<comment type="caution">
    <text evidence="1">The sequence shown here is derived from an EMBL/GenBank/DDBJ whole genome shotgun (WGS) entry which is preliminary data.</text>
</comment>
<name>A0A2A7MHQ2_9CLOT</name>
<proteinExistence type="predicted"/>
<evidence type="ECO:0000313" key="1">
    <source>
        <dbReference type="EMBL" id="PEG31090.1"/>
    </source>
</evidence>
<keyword evidence="2" id="KW-1185">Reference proteome</keyword>
<dbReference type="Gene3D" id="3.40.640.10">
    <property type="entry name" value="Type I PLP-dependent aspartate aminotransferase-like (Major domain)"/>
    <property type="match status" value="1"/>
</dbReference>
<accession>A0A2A7MHQ2</accession>
<dbReference type="Proteomes" id="UP000220840">
    <property type="component" value="Unassembled WGS sequence"/>
</dbReference>
<dbReference type="EMBL" id="PDCJ01000001">
    <property type="protein sequence ID" value="PEG31090.1"/>
    <property type="molecule type" value="Genomic_DNA"/>
</dbReference>
<gene>
    <name evidence="1" type="ORF">CQ394_05025</name>
</gene>
<evidence type="ECO:0008006" key="3">
    <source>
        <dbReference type="Google" id="ProtNLM"/>
    </source>
</evidence>
<dbReference type="AlphaFoldDB" id="A0A2A7MHQ2"/>
<reference evidence="1 2" key="1">
    <citation type="submission" date="2017-10" db="EMBL/GenBank/DDBJ databases">
        <title>Effective Description of Clostridium neonatale sp. nov. linked to necrotizing enterocolitis in neonates and a clarification of species assignable to the genus Clostridium (Prazmowski 1880) emend. Lawson and Rainey 2016.</title>
        <authorList>
            <person name="Bernard K."/>
            <person name="Burdz T."/>
            <person name="Wiebe D."/>
            <person name="Balcewich B."/>
            <person name="Alfa M."/>
            <person name="Bernier A.-M."/>
        </authorList>
    </citation>
    <scope>NUCLEOTIDE SEQUENCE [LARGE SCALE GENOMIC DNA]</scope>
    <source>
        <strain evidence="1 2">LCDC99A005</strain>
    </source>
</reference>
<sequence>MLKITEDFLINNYKISDRALEIYRQALSDIEKDLQLYDDVREFNQLKVLKAFQEERISDSHFTNTTGYGLDDIGRDALDRVYARIFKTEAALVRHNFVSGTHAIGAAIIGNVRPKDKILCVSGKPYDTLLGVLGLSEKKNPGSLDEYDIKTDIIDLDHEGHFKFEEIRNALRNEPSYKLIHIQRSTGYASRKSFLVSQIEEVIKVIREVRKDILIFVDNCYGEFIETIEPSEVGADLMAGSLMKNIGGGVAPGGGYIVGKAEYVKQAENRFTVPGVGGEYGATYGLMRSLFQGLFFAPHVSIEAVKTAVFTARVMEIAGFKVFPAAKDKRTDIIQAIEFNDPKKLVNFCSGIQAGSPIDSFAVCEPWAMPGYDCDIVMAAGAFISGSTIELSADGPIRPPYIAYMQGGLNFEHGKIGVLIGLSRTLEE</sequence>
<dbReference type="Gene3D" id="3.90.1150.60">
    <property type="entry name" value="Methioning gamme-lyase, C-terminal domain"/>
    <property type="match status" value="1"/>
</dbReference>
<dbReference type="InterPro" id="IPR009651">
    <property type="entry name" value="Met_g_lyase_put"/>
</dbReference>
<dbReference type="PANTHER" id="PTHR46658">
    <property type="entry name" value="CYS OR MET METABOLISM PYRIDOXAL-PHOSPHATE-DEPENDENT ENZYME"/>
    <property type="match status" value="1"/>
</dbReference>
<dbReference type="InterPro" id="IPR015421">
    <property type="entry name" value="PyrdxlP-dep_Trfase_major"/>
</dbReference>
<dbReference type="InterPro" id="IPR015424">
    <property type="entry name" value="PyrdxlP-dep_Trfase"/>
</dbReference>
<dbReference type="PANTHER" id="PTHR46658:SF1">
    <property type="entry name" value="CYS OR MET METABOLISM PYRIDOXAL-PHOSPHATE-DEPENDENT ENZYME"/>
    <property type="match status" value="1"/>
</dbReference>
<evidence type="ECO:0000313" key="2">
    <source>
        <dbReference type="Proteomes" id="UP000220840"/>
    </source>
</evidence>
<dbReference type="STRING" id="137838.GCA_001458595_02472"/>